<dbReference type="GO" id="GO:0016491">
    <property type="term" value="F:oxidoreductase activity"/>
    <property type="evidence" value="ECO:0007669"/>
    <property type="project" value="UniProtKB-KW"/>
</dbReference>
<evidence type="ECO:0000256" key="3">
    <source>
        <dbReference type="ARBA" id="ARBA00023002"/>
    </source>
</evidence>
<protein>
    <submittedName>
        <fullName evidence="5">2,5-didehydrogluconate reductase DkgB</fullName>
        <ecNumber evidence="5">1.1.1.346</ecNumber>
    </submittedName>
</protein>
<dbReference type="InterPro" id="IPR036812">
    <property type="entry name" value="NAD(P)_OxRdtase_dom_sf"/>
</dbReference>
<reference evidence="5 6" key="1">
    <citation type="submission" date="2022-10" db="EMBL/GenBank/DDBJ databases">
        <title>Aestuariibacter sp. AA17 isolated from Montipora capitata coral fragment.</title>
        <authorList>
            <person name="Emsley S.A."/>
            <person name="Pfannmuller K.M."/>
            <person name="Loughran R.M."/>
            <person name="Shlafstein M."/>
            <person name="Papke E."/>
            <person name="Saw J.H."/>
            <person name="Ushijima B."/>
            <person name="Videau P."/>
        </authorList>
    </citation>
    <scope>NUCLEOTIDE SEQUENCE [LARGE SCALE GENOMIC DNA]</scope>
    <source>
        <strain evidence="5 6">AA17</strain>
    </source>
</reference>
<feature type="domain" description="NADP-dependent oxidoreductase" evidence="4">
    <location>
        <begin position="10"/>
        <end position="254"/>
    </location>
</feature>
<evidence type="ECO:0000256" key="2">
    <source>
        <dbReference type="ARBA" id="ARBA00022857"/>
    </source>
</evidence>
<keyword evidence="2" id="KW-0521">NADP</keyword>
<dbReference type="PROSITE" id="PS00798">
    <property type="entry name" value="ALDOKETO_REDUCTASE_1"/>
    <property type="match status" value="1"/>
</dbReference>
<accession>A0ABT3ADJ6</accession>
<dbReference type="PRINTS" id="PR00069">
    <property type="entry name" value="ALDKETRDTASE"/>
</dbReference>
<evidence type="ECO:0000313" key="5">
    <source>
        <dbReference type="EMBL" id="MCV2886387.1"/>
    </source>
</evidence>
<evidence type="ECO:0000259" key="4">
    <source>
        <dbReference type="Pfam" id="PF00248"/>
    </source>
</evidence>
<organism evidence="5 6">
    <name type="scientific">Fluctibacter corallii</name>
    <dbReference type="NCBI Taxonomy" id="2984329"/>
    <lineage>
        <taxon>Bacteria</taxon>
        <taxon>Pseudomonadati</taxon>
        <taxon>Pseudomonadota</taxon>
        <taxon>Gammaproteobacteria</taxon>
        <taxon>Alteromonadales</taxon>
        <taxon>Alteromonadaceae</taxon>
        <taxon>Fluctibacter</taxon>
    </lineage>
</organism>
<proteinExistence type="inferred from homology"/>
<name>A0ABT3ADJ6_9ALTE</name>
<dbReference type="PANTHER" id="PTHR43827:SF3">
    <property type="entry name" value="NADP-DEPENDENT OXIDOREDUCTASE DOMAIN-CONTAINING PROTEIN"/>
    <property type="match status" value="1"/>
</dbReference>
<comment type="similarity">
    <text evidence="1">Belongs to the aldo/keto reductase family.</text>
</comment>
<dbReference type="RefSeq" id="WP_263713674.1">
    <property type="nucleotide sequence ID" value="NZ_JAOWKX010000010.1"/>
</dbReference>
<dbReference type="InterPro" id="IPR018170">
    <property type="entry name" value="Aldo/ket_reductase_CS"/>
</dbReference>
<gene>
    <name evidence="5" type="primary">dkgB</name>
    <name evidence="5" type="ORF">OE749_16960</name>
</gene>
<dbReference type="Proteomes" id="UP001652504">
    <property type="component" value="Unassembled WGS sequence"/>
</dbReference>
<dbReference type="EC" id="1.1.1.346" evidence="5"/>
<dbReference type="NCBIfam" id="NF008377">
    <property type="entry name" value="PRK11172.1"/>
    <property type="match status" value="1"/>
</dbReference>
<dbReference type="Gene3D" id="3.20.20.100">
    <property type="entry name" value="NADP-dependent oxidoreductase domain"/>
    <property type="match status" value="1"/>
</dbReference>
<keyword evidence="3 5" id="KW-0560">Oxidoreductase</keyword>
<dbReference type="InterPro" id="IPR020471">
    <property type="entry name" value="AKR"/>
</dbReference>
<dbReference type="EMBL" id="JAOWKX010000010">
    <property type="protein sequence ID" value="MCV2886387.1"/>
    <property type="molecule type" value="Genomic_DNA"/>
</dbReference>
<dbReference type="Pfam" id="PF00248">
    <property type="entry name" value="Aldo_ket_red"/>
    <property type="match status" value="1"/>
</dbReference>
<dbReference type="PIRSF" id="PIRSF000097">
    <property type="entry name" value="AKR"/>
    <property type="match status" value="1"/>
</dbReference>
<keyword evidence="6" id="KW-1185">Reference proteome</keyword>
<dbReference type="PANTHER" id="PTHR43827">
    <property type="entry name" value="2,5-DIKETO-D-GLUCONIC ACID REDUCTASE"/>
    <property type="match status" value="1"/>
</dbReference>
<sequence>MAIITIPSPGFGTFRLKGTEVKQATEHALEVGFRHIDTAQIYDNEADIGDVLSQSNVDREDIFLTTKVWFDNFTKDKFIDSVDQSLEKLQTDYVDLLLIHWPSPDHQVPMSEYLPELVSCMHKSKTRSIGVSNFTPQLIEEAAEVIGKENILVNQVEVHPLFQNRHTVDYCNKQGIQIVSYMPLGNGEVVKNSLMSKIAKKYNVSPATIAIAWQLQQGLIPIPASTSKAHLAENFSARNIRLEKEDMDAINELDTNQRMIDPDFAPDW</sequence>
<evidence type="ECO:0000256" key="1">
    <source>
        <dbReference type="ARBA" id="ARBA00007905"/>
    </source>
</evidence>
<evidence type="ECO:0000313" key="6">
    <source>
        <dbReference type="Proteomes" id="UP001652504"/>
    </source>
</evidence>
<comment type="caution">
    <text evidence="5">The sequence shown here is derived from an EMBL/GenBank/DDBJ whole genome shotgun (WGS) entry which is preliminary data.</text>
</comment>
<dbReference type="InterPro" id="IPR023210">
    <property type="entry name" value="NADP_OxRdtase_dom"/>
</dbReference>
<dbReference type="PROSITE" id="PS00062">
    <property type="entry name" value="ALDOKETO_REDUCTASE_2"/>
    <property type="match status" value="1"/>
</dbReference>
<dbReference type="SUPFAM" id="SSF51430">
    <property type="entry name" value="NAD(P)-linked oxidoreductase"/>
    <property type="match status" value="1"/>
</dbReference>